<dbReference type="Pfam" id="PF20589">
    <property type="entry name" value="DUF6790"/>
    <property type="match status" value="1"/>
</dbReference>
<dbReference type="eggNOG" id="ENOG5032V6W">
    <property type="taxonomic scope" value="Bacteria"/>
</dbReference>
<keyword evidence="3" id="KW-1185">Reference proteome</keyword>
<gene>
    <name evidence="2" type="ORF">RS694_12385</name>
</gene>
<keyword evidence="1" id="KW-0472">Membrane</keyword>
<dbReference type="InterPro" id="IPR046740">
    <property type="entry name" value="DUF6790"/>
</dbReference>
<feature type="transmembrane region" description="Helical" evidence="1">
    <location>
        <begin position="29"/>
        <end position="52"/>
    </location>
</feature>
<dbReference type="EMBL" id="CP019239">
    <property type="protein sequence ID" value="APW44850.1"/>
    <property type="molecule type" value="Genomic_DNA"/>
</dbReference>
<accession>A0A1P8KFN0</accession>
<dbReference type="STRING" id="1484693.RS694_12385"/>
<sequence>MYYAIVFLLMLALPAVSIAIEAFMSGAMPLVVLLAKWFVFWAVGMRLFLAGVRQIAQPKYTAQVILGLKSDEVLLVVRELGFANLSMGLLGLATLAVPGWQLAAALAGGIFYGLAGINHALQPHRNRLENVAMVSDLLASAVLLGLCILALV</sequence>
<name>A0A1P8KFN0_9BURK</name>
<evidence type="ECO:0000256" key="1">
    <source>
        <dbReference type="SAM" id="Phobius"/>
    </source>
</evidence>
<feature type="transmembrane region" description="Helical" evidence="1">
    <location>
        <begin position="133"/>
        <end position="151"/>
    </location>
</feature>
<dbReference type="AlphaFoldDB" id="A0A1P8KFN0"/>
<protein>
    <submittedName>
        <fullName evidence="2">Uncharacterized protein</fullName>
    </submittedName>
</protein>
<proteinExistence type="predicted"/>
<keyword evidence="1" id="KW-1133">Transmembrane helix</keyword>
<evidence type="ECO:0000313" key="3">
    <source>
        <dbReference type="Proteomes" id="UP000186110"/>
    </source>
</evidence>
<dbReference type="KEGG" id="rsb:RS694_12385"/>
<keyword evidence="1" id="KW-0812">Transmembrane</keyword>
<feature type="transmembrane region" description="Helical" evidence="1">
    <location>
        <begin position="102"/>
        <end position="121"/>
    </location>
</feature>
<reference evidence="2 3" key="1">
    <citation type="submission" date="2017-01" db="EMBL/GenBank/DDBJ databases">
        <authorList>
            <person name="Mah S.A."/>
            <person name="Swanson W.J."/>
            <person name="Moy G.W."/>
            <person name="Vacquier V.D."/>
        </authorList>
    </citation>
    <scope>NUCLEOTIDE SEQUENCE [LARGE SCALE GENOMIC DNA]</scope>
    <source>
        <strain evidence="2 3">DSM 22694</strain>
    </source>
</reference>
<dbReference type="Proteomes" id="UP000186110">
    <property type="component" value="Chromosome"/>
</dbReference>
<evidence type="ECO:0000313" key="2">
    <source>
        <dbReference type="EMBL" id="APW44850.1"/>
    </source>
</evidence>
<organism evidence="2 3">
    <name type="scientific">Rhodoferax saidenbachensis</name>
    <dbReference type="NCBI Taxonomy" id="1484693"/>
    <lineage>
        <taxon>Bacteria</taxon>
        <taxon>Pseudomonadati</taxon>
        <taxon>Pseudomonadota</taxon>
        <taxon>Betaproteobacteria</taxon>
        <taxon>Burkholderiales</taxon>
        <taxon>Comamonadaceae</taxon>
        <taxon>Rhodoferax</taxon>
    </lineage>
</organism>